<sequence length="294" mass="33220">MDSERKTIEGRLKFVTRKPHLVLQGLAKLVTPYVLKLVEKEMCRKKVKSYSIFQSGDVFRLTSCLGENVILSNFHTCSCSFFMSYGLPCSHMIYLATETKVSLPETAYNSCWNVENSENRFKSKVVSRENLFLEANVLARSWCNALQDLPIPAFEGQMQAMKRLIYCAKTNTSINFNESTLNTSTDVEVVKKSGEDNNGNKEQVTISEDHLVDVPEIIEKETVSEVTLSEDHLVDVPEIIEKETVSEVTLSEDHLVDVPEIIEKETVSEASLSEDHLLDVTKFSEKKPSQKPLS</sequence>
<dbReference type="Pfam" id="PF04434">
    <property type="entry name" value="SWIM"/>
    <property type="match status" value="1"/>
</dbReference>
<keyword evidence="1" id="KW-0479">Metal-binding</keyword>
<keyword evidence="2 4" id="KW-0863">Zinc-finger</keyword>
<evidence type="ECO:0000256" key="3">
    <source>
        <dbReference type="ARBA" id="ARBA00022833"/>
    </source>
</evidence>
<dbReference type="InterPro" id="IPR007527">
    <property type="entry name" value="Znf_SWIM"/>
</dbReference>
<evidence type="ECO:0000313" key="6">
    <source>
        <dbReference type="EMBL" id="EFX65263.1"/>
    </source>
</evidence>
<accession>E9HSM3</accession>
<evidence type="ECO:0000313" key="7">
    <source>
        <dbReference type="Proteomes" id="UP000000305"/>
    </source>
</evidence>
<organism evidence="6 7">
    <name type="scientific">Daphnia pulex</name>
    <name type="common">Water flea</name>
    <dbReference type="NCBI Taxonomy" id="6669"/>
    <lineage>
        <taxon>Eukaryota</taxon>
        <taxon>Metazoa</taxon>
        <taxon>Ecdysozoa</taxon>
        <taxon>Arthropoda</taxon>
        <taxon>Crustacea</taxon>
        <taxon>Branchiopoda</taxon>
        <taxon>Diplostraca</taxon>
        <taxon>Cladocera</taxon>
        <taxon>Anomopoda</taxon>
        <taxon>Daphniidae</taxon>
        <taxon>Daphnia</taxon>
    </lineage>
</organism>
<dbReference type="InterPro" id="IPR006564">
    <property type="entry name" value="Znf_PMZ"/>
</dbReference>
<protein>
    <recommendedName>
        <fullName evidence="5">SWIM-type domain-containing protein</fullName>
    </recommendedName>
</protein>
<dbReference type="PROSITE" id="PS50966">
    <property type="entry name" value="ZF_SWIM"/>
    <property type="match status" value="1"/>
</dbReference>
<keyword evidence="7" id="KW-1185">Reference proteome</keyword>
<dbReference type="InParanoid" id="E9HSM3"/>
<evidence type="ECO:0000256" key="1">
    <source>
        <dbReference type="ARBA" id="ARBA00022723"/>
    </source>
</evidence>
<dbReference type="PhylomeDB" id="E9HSM3"/>
<dbReference type="InterPro" id="IPR052579">
    <property type="entry name" value="Zinc_finger_SWIM"/>
</dbReference>
<dbReference type="GO" id="GO:0008270">
    <property type="term" value="F:zinc ion binding"/>
    <property type="evidence" value="ECO:0007669"/>
    <property type="project" value="UniProtKB-KW"/>
</dbReference>
<dbReference type="Proteomes" id="UP000000305">
    <property type="component" value="Unassembled WGS sequence"/>
</dbReference>
<dbReference type="KEGG" id="dpx:DAPPUDRAFT_333360"/>
<dbReference type="EMBL" id="GL732754">
    <property type="protein sequence ID" value="EFX65263.1"/>
    <property type="molecule type" value="Genomic_DNA"/>
</dbReference>
<gene>
    <name evidence="6" type="ORF">DAPPUDRAFT_333360</name>
</gene>
<evidence type="ECO:0000259" key="5">
    <source>
        <dbReference type="PROSITE" id="PS50966"/>
    </source>
</evidence>
<keyword evidence="3" id="KW-0862">Zinc</keyword>
<feature type="domain" description="SWIM-type" evidence="5">
    <location>
        <begin position="67"/>
        <end position="100"/>
    </location>
</feature>
<dbReference type="PANTHER" id="PTHR31569">
    <property type="entry name" value="SWIM-TYPE DOMAIN-CONTAINING PROTEIN"/>
    <property type="match status" value="1"/>
</dbReference>
<reference evidence="6 7" key="1">
    <citation type="journal article" date="2011" name="Science">
        <title>The ecoresponsive genome of Daphnia pulex.</title>
        <authorList>
            <person name="Colbourne J.K."/>
            <person name="Pfrender M.E."/>
            <person name="Gilbert D."/>
            <person name="Thomas W.K."/>
            <person name="Tucker A."/>
            <person name="Oakley T.H."/>
            <person name="Tokishita S."/>
            <person name="Aerts A."/>
            <person name="Arnold G.J."/>
            <person name="Basu M.K."/>
            <person name="Bauer D.J."/>
            <person name="Caceres C.E."/>
            <person name="Carmel L."/>
            <person name="Casola C."/>
            <person name="Choi J.H."/>
            <person name="Detter J.C."/>
            <person name="Dong Q."/>
            <person name="Dusheyko S."/>
            <person name="Eads B.D."/>
            <person name="Frohlich T."/>
            <person name="Geiler-Samerotte K.A."/>
            <person name="Gerlach D."/>
            <person name="Hatcher P."/>
            <person name="Jogdeo S."/>
            <person name="Krijgsveld J."/>
            <person name="Kriventseva E.V."/>
            <person name="Kultz D."/>
            <person name="Laforsch C."/>
            <person name="Lindquist E."/>
            <person name="Lopez J."/>
            <person name="Manak J.R."/>
            <person name="Muller J."/>
            <person name="Pangilinan J."/>
            <person name="Patwardhan R.P."/>
            <person name="Pitluck S."/>
            <person name="Pritham E.J."/>
            <person name="Rechtsteiner A."/>
            <person name="Rho M."/>
            <person name="Rogozin I.B."/>
            <person name="Sakarya O."/>
            <person name="Salamov A."/>
            <person name="Schaack S."/>
            <person name="Shapiro H."/>
            <person name="Shiga Y."/>
            <person name="Skalitzky C."/>
            <person name="Smith Z."/>
            <person name="Souvorov A."/>
            <person name="Sung W."/>
            <person name="Tang Z."/>
            <person name="Tsuchiya D."/>
            <person name="Tu H."/>
            <person name="Vos H."/>
            <person name="Wang M."/>
            <person name="Wolf Y.I."/>
            <person name="Yamagata H."/>
            <person name="Yamada T."/>
            <person name="Ye Y."/>
            <person name="Shaw J.R."/>
            <person name="Andrews J."/>
            <person name="Crease T.J."/>
            <person name="Tang H."/>
            <person name="Lucas S.M."/>
            <person name="Robertson H.M."/>
            <person name="Bork P."/>
            <person name="Koonin E.V."/>
            <person name="Zdobnov E.M."/>
            <person name="Grigoriev I.V."/>
            <person name="Lynch M."/>
            <person name="Boore J.L."/>
        </authorList>
    </citation>
    <scope>NUCLEOTIDE SEQUENCE [LARGE SCALE GENOMIC DNA]</scope>
</reference>
<dbReference type="PANTHER" id="PTHR31569:SF4">
    <property type="entry name" value="SWIM-TYPE DOMAIN-CONTAINING PROTEIN"/>
    <property type="match status" value="1"/>
</dbReference>
<dbReference type="HOGENOM" id="CLU_947509_0_0_1"/>
<name>E9HSM3_DAPPU</name>
<evidence type="ECO:0000256" key="4">
    <source>
        <dbReference type="PROSITE-ProRule" id="PRU00325"/>
    </source>
</evidence>
<proteinExistence type="predicted"/>
<dbReference type="AlphaFoldDB" id="E9HSM3"/>
<dbReference type="SMART" id="SM00575">
    <property type="entry name" value="ZnF_PMZ"/>
    <property type="match status" value="1"/>
</dbReference>
<evidence type="ECO:0000256" key="2">
    <source>
        <dbReference type="ARBA" id="ARBA00022771"/>
    </source>
</evidence>